<evidence type="ECO:0000256" key="1">
    <source>
        <dbReference type="ARBA" id="ARBA00004651"/>
    </source>
</evidence>
<keyword evidence="4 6" id="KW-1133">Transmembrane helix</keyword>
<evidence type="ECO:0000313" key="7">
    <source>
        <dbReference type="EMBL" id="TLU71354.1"/>
    </source>
</evidence>
<dbReference type="GO" id="GO:0005886">
    <property type="term" value="C:plasma membrane"/>
    <property type="evidence" value="ECO:0007669"/>
    <property type="project" value="UniProtKB-SubCell"/>
</dbReference>
<sequence length="335" mass="33929">MPADTSAGARAWLPLLLVALVCSAGFAVLSDRFLTSFNIYVVLSSATLLALIGYSQLATLAVGDFSLAVGGIGEFTGIVLGYLLHTAGWPLLPAIVAAIAVALASGVLNGLIVVASGVSGFIVTLATGGAFAGAALAITETTPYTGLPAAFNFLGTGRVGPVPLAIVTSLLAAALLGVLYNSRRIGRLMLAVGDNPEAASLSGLSRREAVLWAHSLSGLLAGIAGVVATAQLHEANPTAGTGWLIQSFTVPIIGGTLLTGGVVSVFGILVASLILATINDGLILLDVGPYWVTLVEGLLVFFAVLLGRTRLRDLLAHVTARAATGRLPESGAVQR</sequence>
<name>A0A5R9J143_9PROT</name>
<feature type="transmembrane region" description="Helical" evidence="6">
    <location>
        <begin position="91"/>
        <end position="114"/>
    </location>
</feature>
<evidence type="ECO:0000256" key="3">
    <source>
        <dbReference type="ARBA" id="ARBA00022692"/>
    </source>
</evidence>
<reference evidence="7 8" key="1">
    <citation type="submission" date="2019-05" db="EMBL/GenBank/DDBJ databases">
        <authorList>
            <person name="Pankratov T."/>
            <person name="Grouzdev D."/>
        </authorList>
    </citation>
    <scope>NUCLEOTIDE SEQUENCE [LARGE SCALE GENOMIC DNA]</scope>
    <source>
        <strain evidence="7 8">KEBCLARHB70R</strain>
    </source>
</reference>
<evidence type="ECO:0000256" key="4">
    <source>
        <dbReference type="ARBA" id="ARBA00022989"/>
    </source>
</evidence>
<feature type="transmembrane region" description="Helical" evidence="6">
    <location>
        <begin position="288"/>
        <end position="307"/>
    </location>
</feature>
<keyword evidence="5 6" id="KW-0472">Membrane</keyword>
<dbReference type="Pfam" id="PF02653">
    <property type="entry name" value="BPD_transp_2"/>
    <property type="match status" value="1"/>
</dbReference>
<feature type="transmembrane region" description="Helical" evidence="6">
    <location>
        <begin position="37"/>
        <end position="54"/>
    </location>
</feature>
<evidence type="ECO:0000256" key="6">
    <source>
        <dbReference type="SAM" id="Phobius"/>
    </source>
</evidence>
<feature type="transmembrane region" description="Helical" evidence="6">
    <location>
        <begin position="209"/>
        <end position="232"/>
    </location>
</feature>
<feature type="transmembrane region" description="Helical" evidence="6">
    <location>
        <begin position="121"/>
        <end position="139"/>
    </location>
</feature>
<protein>
    <submittedName>
        <fullName evidence="7">ABC transporter permease</fullName>
    </submittedName>
</protein>
<comment type="caution">
    <text evidence="7">The sequence shown here is derived from an EMBL/GenBank/DDBJ whole genome shotgun (WGS) entry which is preliminary data.</text>
</comment>
<feature type="transmembrane region" description="Helical" evidence="6">
    <location>
        <begin position="159"/>
        <end position="180"/>
    </location>
</feature>
<dbReference type="PANTHER" id="PTHR32196">
    <property type="entry name" value="ABC TRANSPORTER PERMEASE PROTEIN YPHD-RELATED-RELATED"/>
    <property type="match status" value="1"/>
</dbReference>
<comment type="subcellular location">
    <subcellularLocation>
        <location evidence="1">Cell membrane</location>
        <topology evidence="1">Multi-pass membrane protein</topology>
    </subcellularLocation>
</comment>
<feature type="transmembrane region" description="Helical" evidence="6">
    <location>
        <begin position="66"/>
        <end position="85"/>
    </location>
</feature>
<dbReference type="OrthoDB" id="192433at2"/>
<keyword evidence="8" id="KW-1185">Reference proteome</keyword>
<proteinExistence type="predicted"/>
<feature type="transmembrane region" description="Helical" evidence="6">
    <location>
        <begin position="252"/>
        <end position="276"/>
    </location>
</feature>
<dbReference type="PANTHER" id="PTHR32196:SF72">
    <property type="entry name" value="RIBOSE IMPORT PERMEASE PROTEIN RBSC"/>
    <property type="match status" value="1"/>
</dbReference>
<accession>A0A5R9J143</accession>
<dbReference type="CDD" id="cd06579">
    <property type="entry name" value="TM_PBP1_transp_AraH_like"/>
    <property type="match status" value="1"/>
</dbReference>
<dbReference type="GO" id="GO:0022857">
    <property type="term" value="F:transmembrane transporter activity"/>
    <property type="evidence" value="ECO:0007669"/>
    <property type="project" value="InterPro"/>
</dbReference>
<evidence type="ECO:0000313" key="8">
    <source>
        <dbReference type="Proteomes" id="UP000305654"/>
    </source>
</evidence>
<dbReference type="AlphaFoldDB" id="A0A5R9J143"/>
<dbReference type="EMBL" id="VCDI01000007">
    <property type="protein sequence ID" value="TLU71354.1"/>
    <property type="molecule type" value="Genomic_DNA"/>
</dbReference>
<dbReference type="RefSeq" id="WP_138327391.1">
    <property type="nucleotide sequence ID" value="NZ_VCDI01000007.1"/>
</dbReference>
<dbReference type="Proteomes" id="UP000305654">
    <property type="component" value="Unassembled WGS sequence"/>
</dbReference>
<keyword evidence="2" id="KW-1003">Cell membrane</keyword>
<organism evidence="7 8">
    <name type="scientific">Lichenicoccus roseus</name>
    <dbReference type="NCBI Taxonomy" id="2683649"/>
    <lineage>
        <taxon>Bacteria</taxon>
        <taxon>Pseudomonadati</taxon>
        <taxon>Pseudomonadota</taxon>
        <taxon>Alphaproteobacteria</taxon>
        <taxon>Acetobacterales</taxon>
        <taxon>Acetobacteraceae</taxon>
        <taxon>Lichenicoccus</taxon>
    </lineage>
</organism>
<evidence type="ECO:0000256" key="5">
    <source>
        <dbReference type="ARBA" id="ARBA00023136"/>
    </source>
</evidence>
<dbReference type="InterPro" id="IPR001851">
    <property type="entry name" value="ABC_transp_permease"/>
</dbReference>
<keyword evidence="3 6" id="KW-0812">Transmembrane</keyword>
<gene>
    <name evidence="7" type="ORF">FE263_17835</name>
</gene>
<evidence type="ECO:0000256" key="2">
    <source>
        <dbReference type="ARBA" id="ARBA00022475"/>
    </source>
</evidence>